<dbReference type="GO" id="GO:0005345">
    <property type="term" value="F:purine nucleobase transmembrane transporter activity"/>
    <property type="evidence" value="ECO:0007669"/>
    <property type="project" value="TreeGrafter"/>
</dbReference>
<feature type="transmembrane region" description="Helical" evidence="7">
    <location>
        <begin position="80"/>
        <end position="101"/>
    </location>
</feature>
<comment type="similarity">
    <text evidence="2">Belongs to the nucleobase:cation symporter-2 (NCS2) (TC 2.A.40) family. Azg-like subfamily.</text>
</comment>
<dbReference type="InterPro" id="IPR045018">
    <property type="entry name" value="Azg-like"/>
</dbReference>
<feature type="transmembrane region" description="Helical" evidence="7">
    <location>
        <begin position="164"/>
        <end position="184"/>
    </location>
</feature>
<dbReference type="KEGG" id="rain:Rai3103_10345"/>
<feature type="transmembrane region" description="Helical" evidence="7">
    <location>
        <begin position="231"/>
        <end position="249"/>
    </location>
</feature>
<evidence type="ECO:0000256" key="7">
    <source>
        <dbReference type="SAM" id="Phobius"/>
    </source>
</evidence>
<feature type="transmembrane region" description="Helical" evidence="7">
    <location>
        <begin position="132"/>
        <end position="152"/>
    </location>
</feature>
<evidence type="ECO:0000256" key="1">
    <source>
        <dbReference type="ARBA" id="ARBA00004127"/>
    </source>
</evidence>
<dbReference type="PANTHER" id="PTHR43337:SF1">
    <property type="entry name" value="XANTHINE_URACIL PERMEASE C887.17-RELATED"/>
    <property type="match status" value="1"/>
</dbReference>
<organism evidence="8 9">
    <name type="scientific">Raineyella fluvialis</name>
    <dbReference type="NCBI Taxonomy" id="2662261"/>
    <lineage>
        <taxon>Bacteria</taxon>
        <taxon>Bacillati</taxon>
        <taxon>Actinomycetota</taxon>
        <taxon>Actinomycetes</taxon>
        <taxon>Propionibacteriales</taxon>
        <taxon>Propionibacteriaceae</taxon>
        <taxon>Raineyella</taxon>
    </lineage>
</organism>
<dbReference type="GO" id="GO:0012505">
    <property type="term" value="C:endomembrane system"/>
    <property type="evidence" value="ECO:0007669"/>
    <property type="project" value="UniProtKB-SubCell"/>
</dbReference>
<keyword evidence="9" id="KW-1185">Reference proteome</keyword>
<name>A0A5Q2FET9_9ACTN</name>
<sequence>MESAASTTAPTPTGQGERGVLDRWFELTARGSTMGREIRGGLVTFFAMAYIIALNPAIIGTVPDINGNLITGQPVSDANIALSKAAVAAVTALIAGVMTILMGVVGRYPLALAAGLGLNALLAYTLAPMMTWPQAMGLVVLEGALITILVLTGFRTAVFRAVPAFMRAAISVGIGVFITFVGLVDGGVIRPAQGTPVTLGINGSLMGWPIGIFLFGLVLAAVLYSRNVRGSLLIAIAVATVVGVLVQTFRPLGTVFSGQVDGWKSNPPVLGSWHAPDFQLLGNVDIFGAFTQRGLTALGVILLIFSLLLADFFDTMGTVVAVGAEGRLLDGNGNPPHLGGILVVDSLAAMFGGLGSSSSNTSYIESIAGVAEGARTGIASIVTGLCFLVAIVASPVVSLIPAEAVSPVLVIVGALMMSSVTEIKWSRMEQAIPAFLTIVFMPFAYSITVGIGIGFIMFVVLEIAKGRTREVHPLMWVVSAAFVLYFMQGLLGQIVA</sequence>
<dbReference type="RefSeq" id="WP_153572543.1">
    <property type="nucleotide sequence ID" value="NZ_CP045725.1"/>
</dbReference>
<feature type="transmembrane region" description="Helical" evidence="7">
    <location>
        <begin position="204"/>
        <end position="224"/>
    </location>
</feature>
<evidence type="ECO:0000313" key="9">
    <source>
        <dbReference type="Proteomes" id="UP000386847"/>
    </source>
</evidence>
<dbReference type="InterPro" id="IPR006043">
    <property type="entry name" value="NCS2"/>
</dbReference>
<dbReference type="AlphaFoldDB" id="A0A5Q2FET9"/>
<protein>
    <submittedName>
        <fullName evidence="8">NCS2 family permease</fullName>
    </submittedName>
</protein>
<feature type="transmembrane region" description="Helical" evidence="7">
    <location>
        <begin position="290"/>
        <end position="310"/>
    </location>
</feature>
<evidence type="ECO:0000256" key="3">
    <source>
        <dbReference type="ARBA" id="ARBA00022448"/>
    </source>
</evidence>
<dbReference type="Proteomes" id="UP000386847">
    <property type="component" value="Chromosome"/>
</dbReference>
<gene>
    <name evidence="8" type="ORF">Rai3103_10345</name>
</gene>
<evidence type="ECO:0000313" key="8">
    <source>
        <dbReference type="EMBL" id="QGF24014.1"/>
    </source>
</evidence>
<dbReference type="Pfam" id="PF00860">
    <property type="entry name" value="Xan_ur_permease"/>
    <property type="match status" value="1"/>
</dbReference>
<evidence type="ECO:0000256" key="5">
    <source>
        <dbReference type="ARBA" id="ARBA00022989"/>
    </source>
</evidence>
<dbReference type="EMBL" id="CP045725">
    <property type="protein sequence ID" value="QGF24014.1"/>
    <property type="molecule type" value="Genomic_DNA"/>
</dbReference>
<accession>A0A5Q2FET9</accession>
<feature type="transmembrane region" description="Helical" evidence="7">
    <location>
        <begin position="473"/>
        <end position="495"/>
    </location>
</feature>
<reference evidence="8 9" key="1">
    <citation type="submission" date="2019-10" db="EMBL/GenBank/DDBJ databases">
        <title>Genomic analysis of Raineyella sp. CBA3103.</title>
        <authorList>
            <person name="Roh S.W."/>
        </authorList>
    </citation>
    <scope>NUCLEOTIDE SEQUENCE [LARGE SCALE GENOMIC DNA]</scope>
    <source>
        <strain evidence="8 9">CBA3103</strain>
    </source>
</reference>
<keyword evidence="4 7" id="KW-0812">Transmembrane</keyword>
<feature type="transmembrane region" description="Helical" evidence="7">
    <location>
        <begin position="378"/>
        <end position="398"/>
    </location>
</feature>
<dbReference type="PANTHER" id="PTHR43337">
    <property type="entry name" value="XANTHINE/URACIL PERMEASE C887.17-RELATED"/>
    <property type="match status" value="1"/>
</dbReference>
<keyword evidence="3" id="KW-0813">Transport</keyword>
<feature type="transmembrane region" description="Helical" evidence="7">
    <location>
        <begin position="108"/>
        <end position="126"/>
    </location>
</feature>
<evidence type="ECO:0000256" key="4">
    <source>
        <dbReference type="ARBA" id="ARBA00022692"/>
    </source>
</evidence>
<dbReference type="GO" id="GO:0005886">
    <property type="term" value="C:plasma membrane"/>
    <property type="evidence" value="ECO:0007669"/>
    <property type="project" value="TreeGrafter"/>
</dbReference>
<keyword evidence="6 7" id="KW-0472">Membrane</keyword>
<proteinExistence type="inferred from homology"/>
<evidence type="ECO:0000256" key="2">
    <source>
        <dbReference type="ARBA" id="ARBA00005697"/>
    </source>
</evidence>
<feature type="transmembrane region" description="Helical" evidence="7">
    <location>
        <begin position="435"/>
        <end position="461"/>
    </location>
</feature>
<evidence type="ECO:0000256" key="6">
    <source>
        <dbReference type="ARBA" id="ARBA00023136"/>
    </source>
</evidence>
<feature type="transmembrane region" description="Helical" evidence="7">
    <location>
        <begin position="404"/>
        <end position="423"/>
    </location>
</feature>
<comment type="subcellular location">
    <subcellularLocation>
        <location evidence="1">Endomembrane system</location>
        <topology evidence="1">Multi-pass membrane protein</topology>
    </subcellularLocation>
</comment>
<keyword evidence="5 7" id="KW-1133">Transmembrane helix</keyword>
<feature type="transmembrane region" description="Helical" evidence="7">
    <location>
        <begin position="40"/>
        <end position="60"/>
    </location>
</feature>